<name>A0A4R1BEJ6_9ACTN</name>
<gene>
    <name evidence="15" type="ORF">E0L93_12215</name>
</gene>
<dbReference type="RefSeq" id="WP_132692331.1">
    <property type="nucleotide sequence ID" value="NZ_SKBU01000023.1"/>
</dbReference>
<evidence type="ECO:0000256" key="13">
    <source>
        <dbReference type="RuleBase" id="RU362091"/>
    </source>
</evidence>
<dbReference type="PANTHER" id="PTHR48086:SF3">
    <property type="entry name" value="SODIUM_PROLINE SYMPORTER"/>
    <property type="match status" value="1"/>
</dbReference>
<feature type="transmembrane region" description="Helical" evidence="14">
    <location>
        <begin position="272"/>
        <end position="296"/>
    </location>
</feature>
<keyword evidence="8" id="KW-0915">Sodium</keyword>
<evidence type="ECO:0000256" key="10">
    <source>
        <dbReference type="ARBA" id="ARBA00023136"/>
    </source>
</evidence>
<dbReference type="Proteomes" id="UP000295244">
    <property type="component" value="Unassembled WGS sequence"/>
</dbReference>
<keyword evidence="16" id="KW-1185">Reference proteome</keyword>
<dbReference type="PANTHER" id="PTHR48086">
    <property type="entry name" value="SODIUM/PROLINE SYMPORTER-RELATED"/>
    <property type="match status" value="1"/>
</dbReference>
<evidence type="ECO:0000256" key="14">
    <source>
        <dbReference type="SAM" id="Phobius"/>
    </source>
</evidence>
<evidence type="ECO:0000256" key="1">
    <source>
        <dbReference type="ARBA" id="ARBA00004651"/>
    </source>
</evidence>
<evidence type="ECO:0000256" key="6">
    <source>
        <dbReference type="ARBA" id="ARBA00022847"/>
    </source>
</evidence>
<evidence type="ECO:0000313" key="16">
    <source>
        <dbReference type="Proteomes" id="UP000295244"/>
    </source>
</evidence>
<keyword evidence="10 14" id="KW-0472">Membrane</keyword>
<dbReference type="InterPro" id="IPR050277">
    <property type="entry name" value="Sodium:Solute_Symporter"/>
</dbReference>
<evidence type="ECO:0000256" key="2">
    <source>
        <dbReference type="ARBA" id="ARBA00006434"/>
    </source>
</evidence>
<feature type="transmembrane region" description="Helical" evidence="14">
    <location>
        <begin position="366"/>
        <end position="384"/>
    </location>
</feature>
<evidence type="ECO:0000256" key="3">
    <source>
        <dbReference type="ARBA" id="ARBA00022448"/>
    </source>
</evidence>
<feature type="transmembrane region" description="Helical" evidence="14">
    <location>
        <begin position="154"/>
        <end position="177"/>
    </location>
</feature>
<dbReference type="GO" id="GO:0015293">
    <property type="term" value="F:symporter activity"/>
    <property type="evidence" value="ECO:0007669"/>
    <property type="project" value="UniProtKB-KW"/>
</dbReference>
<feature type="transmembrane region" description="Helical" evidence="14">
    <location>
        <begin position="233"/>
        <end position="251"/>
    </location>
</feature>
<comment type="catalytic activity">
    <reaction evidence="12">
        <text>L-proline(in) + Na(+)(in) = L-proline(out) + Na(+)(out)</text>
        <dbReference type="Rhea" id="RHEA:28967"/>
        <dbReference type="ChEBI" id="CHEBI:29101"/>
        <dbReference type="ChEBI" id="CHEBI:60039"/>
    </reaction>
</comment>
<dbReference type="InterPro" id="IPR001734">
    <property type="entry name" value="Na/solute_symporter"/>
</dbReference>
<feature type="transmembrane region" description="Helical" evidence="14">
    <location>
        <begin position="390"/>
        <end position="414"/>
    </location>
</feature>
<feature type="transmembrane region" description="Helical" evidence="14">
    <location>
        <begin position="120"/>
        <end position="148"/>
    </location>
</feature>
<dbReference type="EMBL" id="SKBU01000023">
    <property type="protein sequence ID" value="TCJ15586.1"/>
    <property type="molecule type" value="Genomic_DNA"/>
</dbReference>
<evidence type="ECO:0000256" key="9">
    <source>
        <dbReference type="ARBA" id="ARBA00023065"/>
    </source>
</evidence>
<dbReference type="Gene3D" id="1.20.1730.10">
    <property type="entry name" value="Sodium/glucose cotransporter"/>
    <property type="match status" value="1"/>
</dbReference>
<evidence type="ECO:0000256" key="4">
    <source>
        <dbReference type="ARBA" id="ARBA00022475"/>
    </source>
</evidence>
<comment type="subcellular location">
    <subcellularLocation>
        <location evidence="1">Cell membrane</location>
        <topology evidence="1">Multi-pass membrane protein</topology>
    </subcellularLocation>
</comment>
<evidence type="ECO:0000256" key="7">
    <source>
        <dbReference type="ARBA" id="ARBA00022989"/>
    </source>
</evidence>
<reference evidence="15 16" key="1">
    <citation type="submission" date="2019-03" db="EMBL/GenBank/DDBJ databases">
        <title>Whole genome sequence of a novel Rubrobacter taiwanensis strain, isolated from Yellowstone National Park.</title>
        <authorList>
            <person name="Freed S."/>
            <person name="Ramaley R.F."/>
            <person name="Kyndt J.A."/>
        </authorList>
    </citation>
    <scope>NUCLEOTIDE SEQUENCE [LARGE SCALE GENOMIC DNA]</scope>
    <source>
        <strain evidence="15 16">Yellowstone</strain>
    </source>
</reference>
<dbReference type="GO" id="GO:0005886">
    <property type="term" value="C:plasma membrane"/>
    <property type="evidence" value="ECO:0007669"/>
    <property type="project" value="UniProtKB-SubCell"/>
</dbReference>
<keyword evidence="5 14" id="KW-0812">Transmembrane</keyword>
<dbReference type="GO" id="GO:0006814">
    <property type="term" value="P:sodium ion transport"/>
    <property type="evidence" value="ECO:0007669"/>
    <property type="project" value="UniProtKB-KW"/>
</dbReference>
<feature type="transmembrane region" description="Helical" evidence="14">
    <location>
        <begin position="81"/>
        <end position="99"/>
    </location>
</feature>
<evidence type="ECO:0000256" key="12">
    <source>
        <dbReference type="ARBA" id="ARBA00033708"/>
    </source>
</evidence>
<feature type="transmembrane region" description="Helical" evidence="14">
    <location>
        <begin position="6"/>
        <end position="24"/>
    </location>
</feature>
<organism evidence="15 16">
    <name type="scientific">Rubrobacter taiwanensis</name>
    <dbReference type="NCBI Taxonomy" id="185139"/>
    <lineage>
        <taxon>Bacteria</taxon>
        <taxon>Bacillati</taxon>
        <taxon>Actinomycetota</taxon>
        <taxon>Rubrobacteria</taxon>
        <taxon>Rubrobacterales</taxon>
        <taxon>Rubrobacteraceae</taxon>
        <taxon>Rubrobacter</taxon>
    </lineage>
</organism>
<dbReference type="InterPro" id="IPR038377">
    <property type="entry name" value="Na/Glc_symporter_sf"/>
</dbReference>
<comment type="similarity">
    <text evidence="2 13">Belongs to the sodium:solute symporter (SSF) (TC 2.A.21) family.</text>
</comment>
<keyword evidence="9" id="KW-0406">Ion transport</keyword>
<dbReference type="OrthoDB" id="3636885at2"/>
<keyword evidence="7 14" id="KW-1133">Transmembrane helix</keyword>
<evidence type="ECO:0000256" key="8">
    <source>
        <dbReference type="ARBA" id="ARBA00023053"/>
    </source>
</evidence>
<evidence type="ECO:0000313" key="15">
    <source>
        <dbReference type="EMBL" id="TCJ15586.1"/>
    </source>
</evidence>
<dbReference type="CDD" id="cd10322">
    <property type="entry name" value="SLC5sbd"/>
    <property type="match status" value="1"/>
</dbReference>
<keyword evidence="6" id="KW-0769">Symport</keyword>
<feature type="transmembrane region" description="Helical" evidence="14">
    <location>
        <begin position="421"/>
        <end position="439"/>
    </location>
</feature>
<evidence type="ECO:0000256" key="5">
    <source>
        <dbReference type="ARBA" id="ARBA00022692"/>
    </source>
</evidence>
<comment type="caution">
    <text evidence="15">The sequence shown here is derived from an EMBL/GenBank/DDBJ whole genome shotgun (WGS) entry which is preliminary data.</text>
</comment>
<feature type="transmembrane region" description="Helical" evidence="14">
    <location>
        <begin position="316"/>
        <end position="345"/>
    </location>
</feature>
<feature type="transmembrane region" description="Helical" evidence="14">
    <location>
        <begin position="451"/>
        <end position="468"/>
    </location>
</feature>
<keyword evidence="11" id="KW-0739">Sodium transport</keyword>
<protein>
    <submittedName>
        <fullName evidence="15">Sodium:solute symporter family protein</fullName>
    </submittedName>
</protein>
<sequence>MEVGLVWLAIGVYVLLGAGVAVLARGGFVGDLSDYFLWRRSMGGVVAALSYSATTFSAFMMVGLAGLTYAGGVGALGFEMIYISGLVLVAFFGPRFLLAGKRFGYVTPSEMLGDRYASRAVAAVTALASCVFLIPYSAVQLAGIGYLLEGTTGGAIPFTTGTLVATVLAVVFALVAGIRSVAWTDALQVVIMFVSASVAVALVVNALGGFGEFFGRLAAERPGSLSVPGRDGYFSFSVFLGLTLPWFFFSISNPQVSQRLFMLGSLRNLRRMLLGFLAFGFVYTLVAVLWGYAALLEFPELESPDTASPALIASGLVPPVVSVLLIVGILAAAISTIDSILLTLASMVARDVYGVSRAAPDDARQLAVGKVVIPLIAVLALLFAGLRLDLIAVLAVSSSAGLLVTVPAIIGAFFWKRGTAAGVLASIVGAGLLVVLLELTQVRPLGQASGVWGLLAASALYVGVSLITRPPRERAEEFIGYLRGALRDKGAA</sequence>
<keyword evidence="3" id="KW-0813">Transport</keyword>
<accession>A0A4R1BEJ6</accession>
<dbReference type="AlphaFoldDB" id="A0A4R1BEJ6"/>
<dbReference type="Pfam" id="PF00474">
    <property type="entry name" value="SSF"/>
    <property type="match status" value="1"/>
</dbReference>
<dbReference type="PROSITE" id="PS50283">
    <property type="entry name" value="NA_SOLUT_SYMP_3"/>
    <property type="match status" value="1"/>
</dbReference>
<feature type="transmembrane region" description="Helical" evidence="14">
    <location>
        <begin position="45"/>
        <end position="69"/>
    </location>
</feature>
<feature type="transmembrane region" description="Helical" evidence="14">
    <location>
        <begin position="189"/>
        <end position="213"/>
    </location>
</feature>
<proteinExistence type="inferred from homology"/>
<keyword evidence="4" id="KW-1003">Cell membrane</keyword>
<evidence type="ECO:0000256" key="11">
    <source>
        <dbReference type="ARBA" id="ARBA00023201"/>
    </source>
</evidence>